<dbReference type="InterPro" id="IPR050832">
    <property type="entry name" value="Bact_Acetyltransf"/>
</dbReference>
<dbReference type="InterPro" id="IPR000182">
    <property type="entry name" value="GNAT_dom"/>
</dbReference>
<evidence type="ECO:0000256" key="2">
    <source>
        <dbReference type="ARBA" id="ARBA00023315"/>
    </source>
</evidence>
<dbReference type="PANTHER" id="PTHR43877">
    <property type="entry name" value="AMINOALKYLPHOSPHONATE N-ACETYLTRANSFERASE-RELATED-RELATED"/>
    <property type="match status" value="1"/>
</dbReference>
<dbReference type="GO" id="GO:0016747">
    <property type="term" value="F:acyltransferase activity, transferring groups other than amino-acyl groups"/>
    <property type="evidence" value="ECO:0007669"/>
    <property type="project" value="InterPro"/>
</dbReference>
<feature type="domain" description="N-acetyltransferase" evidence="3">
    <location>
        <begin position="1"/>
        <end position="151"/>
    </location>
</feature>
<evidence type="ECO:0000256" key="1">
    <source>
        <dbReference type="ARBA" id="ARBA00022679"/>
    </source>
</evidence>
<dbReference type="Proteomes" id="UP000190637">
    <property type="component" value="Unassembled WGS sequence"/>
</dbReference>
<sequence length="152" mass="17162">MSEIFHAAGLAAWSGFLPEEELRAEALRPQMFDQAIRAFETTVRVAVDGDRVTAFAVLRPSADNDAEAKVGELHMFYAHPRVWGTGVARLLMADALARLRAAGYRAATLWTAEENHRPRAFYRSTGWRLDGARRSKTRHGVVFTELRHRIEL</sequence>
<dbReference type="Gene3D" id="3.40.630.30">
    <property type="match status" value="1"/>
</dbReference>
<organism evidence="4 5">
    <name type="scientific">Marinactinospora thermotolerans DSM 45154</name>
    <dbReference type="NCBI Taxonomy" id="1122192"/>
    <lineage>
        <taxon>Bacteria</taxon>
        <taxon>Bacillati</taxon>
        <taxon>Actinomycetota</taxon>
        <taxon>Actinomycetes</taxon>
        <taxon>Streptosporangiales</taxon>
        <taxon>Nocardiopsidaceae</taxon>
        <taxon>Marinactinospora</taxon>
    </lineage>
</organism>
<dbReference type="STRING" id="1122192.SAMN02745673_02877"/>
<proteinExistence type="predicted"/>
<evidence type="ECO:0000313" key="5">
    <source>
        <dbReference type="Proteomes" id="UP000190637"/>
    </source>
</evidence>
<dbReference type="InterPro" id="IPR016181">
    <property type="entry name" value="Acyl_CoA_acyltransferase"/>
</dbReference>
<dbReference type="AlphaFoldDB" id="A0A1T4RQ81"/>
<dbReference type="PROSITE" id="PS51186">
    <property type="entry name" value="GNAT"/>
    <property type="match status" value="1"/>
</dbReference>
<dbReference type="SUPFAM" id="SSF55729">
    <property type="entry name" value="Acyl-CoA N-acyltransferases (Nat)"/>
    <property type="match status" value="1"/>
</dbReference>
<accession>A0A1T4RQ81</accession>
<dbReference type="Pfam" id="PF00583">
    <property type="entry name" value="Acetyltransf_1"/>
    <property type="match status" value="1"/>
</dbReference>
<dbReference type="EMBL" id="FUWS01000007">
    <property type="protein sequence ID" value="SKA18047.1"/>
    <property type="molecule type" value="Genomic_DNA"/>
</dbReference>
<evidence type="ECO:0000313" key="4">
    <source>
        <dbReference type="EMBL" id="SKA18047.1"/>
    </source>
</evidence>
<protein>
    <submittedName>
        <fullName evidence="4">Sortase and related acyltransferases</fullName>
    </submittedName>
</protein>
<keyword evidence="2 4" id="KW-0012">Acyltransferase</keyword>
<gene>
    <name evidence="4" type="ORF">SAMN02745673_02877</name>
</gene>
<keyword evidence="5" id="KW-1185">Reference proteome</keyword>
<reference evidence="4 5" key="1">
    <citation type="submission" date="2017-02" db="EMBL/GenBank/DDBJ databases">
        <authorList>
            <person name="Peterson S.W."/>
        </authorList>
    </citation>
    <scope>NUCLEOTIDE SEQUENCE [LARGE SCALE GENOMIC DNA]</scope>
    <source>
        <strain evidence="4 5">DSM 45154</strain>
    </source>
</reference>
<keyword evidence="1 4" id="KW-0808">Transferase</keyword>
<evidence type="ECO:0000259" key="3">
    <source>
        <dbReference type="PROSITE" id="PS51186"/>
    </source>
</evidence>
<name>A0A1T4RQ81_9ACTN</name>
<dbReference type="CDD" id="cd04301">
    <property type="entry name" value="NAT_SF"/>
    <property type="match status" value="1"/>
</dbReference>